<organism evidence="2 3">
    <name type="scientific">Autumnicola edwardsiae</name>
    <dbReference type="NCBI Taxonomy" id="3075594"/>
    <lineage>
        <taxon>Bacteria</taxon>
        <taxon>Pseudomonadati</taxon>
        <taxon>Bacteroidota</taxon>
        <taxon>Flavobacteriia</taxon>
        <taxon>Flavobacteriales</taxon>
        <taxon>Flavobacteriaceae</taxon>
        <taxon>Autumnicola</taxon>
    </lineage>
</organism>
<protein>
    <submittedName>
        <fullName evidence="2">DUF2007 domain-containing protein</fullName>
    </submittedName>
</protein>
<dbReference type="SUPFAM" id="SSF54913">
    <property type="entry name" value="GlnB-like"/>
    <property type="match status" value="1"/>
</dbReference>
<evidence type="ECO:0000259" key="1">
    <source>
        <dbReference type="Pfam" id="PF09413"/>
    </source>
</evidence>
<dbReference type="Gene3D" id="3.30.70.790">
    <property type="entry name" value="UreE, C-terminal domain"/>
    <property type="match status" value="1"/>
</dbReference>
<comment type="caution">
    <text evidence="2">The sequence shown here is derived from an EMBL/GenBank/DDBJ whole genome shotgun (WGS) entry which is preliminary data.</text>
</comment>
<dbReference type="Pfam" id="PF09413">
    <property type="entry name" value="DUF2007"/>
    <property type="match status" value="1"/>
</dbReference>
<dbReference type="EMBL" id="JAVRHP010000093">
    <property type="protein sequence ID" value="MDT0651245.1"/>
    <property type="molecule type" value="Genomic_DNA"/>
</dbReference>
<gene>
    <name evidence="2" type="ORF">RM529_13895</name>
</gene>
<dbReference type="InterPro" id="IPR018551">
    <property type="entry name" value="DUF2007"/>
</dbReference>
<dbReference type="Proteomes" id="UP001248819">
    <property type="component" value="Unassembled WGS sequence"/>
</dbReference>
<dbReference type="RefSeq" id="WP_311485371.1">
    <property type="nucleotide sequence ID" value="NZ_JAVRHP010000093.1"/>
</dbReference>
<reference evidence="2 3" key="1">
    <citation type="submission" date="2023-09" db="EMBL/GenBank/DDBJ databases">
        <authorList>
            <person name="Rey-Velasco X."/>
        </authorList>
    </citation>
    <scope>NUCLEOTIDE SEQUENCE [LARGE SCALE GENOMIC DNA]</scope>
    <source>
        <strain evidence="2 3">F297</strain>
    </source>
</reference>
<feature type="domain" description="DUF2007" evidence="1">
    <location>
        <begin position="6"/>
        <end position="71"/>
    </location>
</feature>
<proteinExistence type="predicted"/>
<accession>A0ABU3CXZ5</accession>
<evidence type="ECO:0000313" key="2">
    <source>
        <dbReference type="EMBL" id="MDT0651245.1"/>
    </source>
</evidence>
<dbReference type="InterPro" id="IPR011322">
    <property type="entry name" value="N-reg_PII-like_a/b"/>
</dbReference>
<name>A0ABU3CXZ5_9FLAO</name>
<evidence type="ECO:0000313" key="3">
    <source>
        <dbReference type="Proteomes" id="UP001248819"/>
    </source>
</evidence>
<keyword evidence="3" id="KW-1185">Reference proteome</keyword>
<sequence>MKNFSCLATFTYPHEYLVIQSIFNEENIRYFLQNELFIGIFPCYSNALGGIKLMVHPEDITDAKKILDSFQDRSSHLKIV</sequence>